<evidence type="ECO:0000313" key="12">
    <source>
        <dbReference type="EMBL" id="OIJ36919.1"/>
    </source>
</evidence>
<feature type="region of interest" description="Disordered" evidence="10">
    <location>
        <begin position="107"/>
        <end position="164"/>
    </location>
</feature>
<organism evidence="12 13">
    <name type="scientific">Rothia kristinae</name>
    <dbReference type="NCBI Taxonomy" id="37923"/>
    <lineage>
        <taxon>Bacteria</taxon>
        <taxon>Bacillati</taxon>
        <taxon>Actinomycetota</taxon>
        <taxon>Actinomycetes</taxon>
        <taxon>Micrococcales</taxon>
        <taxon>Micrococcaceae</taxon>
        <taxon>Rothia</taxon>
    </lineage>
</organism>
<evidence type="ECO:0008006" key="14">
    <source>
        <dbReference type="Google" id="ProtNLM"/>
    </source>
</evidence>
<reference evidence="12 13" key="1">
    <citation type="submission" date="2016-10" db="EMBL/GenBank/DDBJ databases">
        <title>Draft genome sequence of strain LCT isolated from the Shenzhou X spacecraft of China.</title>
        <authorList>
            <person name="Huang B."/>
        </authorList>
    </citation>
    <scope>NUCLEOTIDE SEQUENCE [LARGE SCALE GENOMIC DNA]</scope>
    <source>
        <strain evidence="12 13">LCT-H5</strain>
    </source>
</reference>
<keyword evidence="4" id="KW-1003">Cell membrane</keyword>
<dbReference type="PANTHER" id="PTHR33909">
    <property type="entry name" value="SEC TRANSLOCON ACCESSORY COMPLEX SUBUNIT YAJC"/>
    <property type="match status" value="1"/>
</dbReference>
<evidence type="ECO:0000256" key="9">
    <source>
        <dbReference type="ARBA" id="ARBA00023136"/>
    </source>
</evidence>
<evidence type="ECO:0000256" key="2">
    <source>
        <dbReference type="ARBA" id="ARBA00006742"/>
    </source>
</evidence>
<evidence type="ECO:0000256" key="8">
    <source>
        <dbReference type="ARBA" id="ARBA00023010"/>
    </source>
</evidence>
<evidence type="ECO:0000256" key="5">
    <source>
        <dbReference type="ARBA" id="ARBA00022692"/>
    </source>
</evidence>
<feature type="transmembrane region" description="Helical" evidence="11">
    <location>
        <begin position="20"/>
        <end position="40"/>
    </location>
</feature>
<dbReference type="AlphaFoldDB" id="A0A1S2N2B8"/>
<evidence type="ECO:0000256" key="4">
    <source>
        <dbReference type="ARBA" id="ARBA00022475"/>
    </source>
</evidence>
<evidence type="ECO:0000256" key="11">
    <source>
        <dbReference type="SAM" id="Phobius"/>
    </source>
</evidence>
<keyword evidence="5 11" id="KW-0812">Transmembrane</keyword>
<name>A0A1S2N2B8_9MICC</name>
<dbReference type="Proteomes" id="UP000179540">
    <property type="component" value="Unassembled WGS sequence"/>
</dbReference>
<dbReference type="RefSeq" id="WP_075513846.1">
    <property type="nucleotide sequence ID" value="NZ_CP113782.1"/>
</dbReference>
<evidence type="ECO:0000256" key="6">
    <source>
        <dbReference type="ARBA" id="ARBA00022927"/>
    </source>
</evidence>
<keyword evidence="6" id="KW-0653">Protein transport</keyword>
<keyword evidence="7 11" id="KW-1133">Transmembrane helix</keyword>
<evidence type="ECO:0000256" key="3">
    <source>
        <dbReference type="ARBA" id="ARBA00022448"/>
    </source>
</evidence>
<accession>A0A1S2N2B8</accession>
<keyword evidence="9 11" id="KW-0472">Membrane</keyword>
<protein>
    <recommendedName>
        <fullName evidence="14">Preprotein translocase subunit YajC</fullName>
    </recommendedName>
</protein>
<proteinExistence type="inferred from homology"/>
<feature type="compositionally biased region" description="Low complexity" evidence="10">
    <location>
        <begin position="137"/>
        <end position="151"/>
    </location>
</feature>
<sequence length="164" mass="17245">MHLFADPSAGTLQAAEGGAAGGNLMFLLIAVVFIVLFLVLPARRQKKMRQEMQRKQEAMGPGTPVMTQFGLYGTIASVDRDNATAMLEVSPGTTVKVHLQTVTTILDENGNVPGSPQAAAAGARPEQEVTGQNDAEGTGQQQVRGGTTVNGETVDPEDPRGTDR</sequence>
<evidence type="ECO:0000256" key="10">
    <source>
        <dbReference type="SAM" id="MobiDB-lite"/>
    </source>
</evidence>
<evidence type="ECO:0000256" key="7">
    <source>
        <dbReference type="ARBA" id="ARBA00022989"/>
    </source>
</evidence>
<comment type="similarity">
    <text evidence="2">Belongs to the YajC family.</text>
</comment>
<dbReference type="EMBL" id="MODZ01000001">
    <property type="protein sequence ID" value="OIJ36919.1"/>
    <property type="molecule type" value="Genomic_DNA"/>
</dbReference>
<comment type="caution">
    <text evidence="12">The sequence shown here is derived from an EMBL/GenBank/DDBJ whole genome shotgun (WGS) entry which is preliminary data.</text>
</comment>
<gene>
    <name evidence="12" type="ORF">BK826_00340</name>
</gene>
<dbReference type="SMART" id="SM01323">
    <property type="entry name" value="YajC"/>
    <property type="match status" value="1"/>
</dbReference>
<comment type="subcellular location">
    <subcellularLocation>
        <location evidence="1">Cell membrane</location>
        <topology evidence="1">Single-pass membrane protein</topology>
    </subcellularLocation>
</comment>
<dbReference type="InterPro" id="IPR003849">
    <property type="entry name" value="Preprotein_translocase_YajC"/>
</dbReference>
<keyword evidence="8" id="KW-0811">Translocation</keyword>
<dbReference type="GO" id="GO:0005886">
    <property type="term" value="C:plasma membrane"/>
    <property type="evidence" value="ECO:0007669"/>
    <property type="project" value="UniProtKB-SubCell"/>
</dbReference>
<evidence type="ECO:0000313" key="13">
    <source>
        <dbReference type="Proteomes" id="UP000179540"/>
    </source>
</evidence>
<evidence type="ECO:0000256" key="1">
    <source>
        <dbReference type="ARBA" id="ARBA00004162"/>
    </source>
</evidence>
<keyword evidence="3" id="KW-0813">Transport</keyword>
<dbReference type="GO" id="GO:0015031">
    <property type="term" value="P:protein transport"/>
    <property type="evidence" value="ECO:0007669"/>
    <property type="project" value="UniProtKB-KW"/>
</dbReference>
<dbReference type="Pfam" id="PF02699">
    <property type="entry name" value="YajC"/>
    <property type="match status" value="1"/>
</dbReference>
<dbReference type="PANTHER" id="PTHR33909:SF1">
    <property type="entry name" value="SEC TRANSLOCON ACCESSORY COMPLEX SUBUNIT YAJC"/>
    <property type="match status" value="1"/>
</dbReference>